<evidence type="ECO:0000313" key="5">
    <source>
        <dbReference type="EMBL" id="CAG8658644.1"/>
    </source>
</evidence>
<name>A0A9N9DZR1_9GLOM</name>
<dbReference type="PANTHER" id="PTHR11527">
    <property type="entry name" value="HEAT-SHOCK PROTEIN 20 FAMILY MEMBER"/>
    <property type="match status" value="1"/>
</dbReference>
<dbReference type="InterPro" id="IPR002068">
    <property type="entry name" value="A-crystallin/Hsp20_dom"/>
</dbReference>
<proteinExistence type="inferred from homology"/>
<dbReference type="OrthoDB" id="1431247at2759"/>
<comment type="similarity">
    <text evidence="2 3">Belongs to the small heat shock protein (HSP20) family.</text>
</comment>
<feature type="domain" description="SHSP" evidence="4">
    <location>
        <begin position="49"/>
        <end position="158"/>
    </location>
</feature>
<dbReference type="EMBL" id="CAJVPS010010537">
    <property type="protein sequence ID" value="CAG8658644.1"/>
    <property type="molecule type" value="Genomic_DNA"/>
</dbReference>
<keyword evidence="1" id="KW-0346">Stress response</keyword>
<evidence type="ECO:0000256" key="2">
    <source>
        <dbReference type="PROSITE-ProRule" id="PRU00285"/>
    </source>
</evidence>
<evidence type="ECO:0000256" key="1">
    <source>
        <dbReference type="ARBA" id="ARBA00023016"/>
    </source>
</evidence>
<dbReference type="Gene3D" id="2.60.40.790">
    <property type="match status" value="1"/>
</dbReference>
<comment type="caution">
    <text evidence="5">The sequence shown here is derived from an EMBL/GenBank/DDBJ whole genome shotgun (WGS) entry which is preliminary data.</text>
</comment>
<evidence type="ECO:0000256" key="3">
    <source>
        <dbReference type="RuleBase" id="RU003616"/>
    </source>
</evidence>
<dbReference type="AlphaFoldDB" id="A0A9N9DZR1"/>
<dbReference type="PROSITE" id="PS01031">
    <property type="entry name" value="SHSP"/>
    <property type="match status" value="1"/>
</dbReference>
<reference evidence="5" key="1">
    <citation type="submission" date="2021-06" db="EMBL/GenBank/DDBJ databases">
        <authorList>
            <person name="Kallberg Y."/>
            <person name="Tangrot J."/>
            <person name="Rosling A."/>
        </authorList>
    </citation>
    <scope>NUCLEOTIDE SEQUENCE</scope>
    <source>
        <strain evidence="5">FL130A</strain>
    </source>
</reference>
<organism evidence="5 6">
    <name type="scientific">Ambispora leptoticha</name>
    <dbReference type="NCBI Taxonomy" id="144679"/>
    <lineage>
        <taxon>Eukaryota</taxon>
        <taxon>Fungi</taxon>
        <taxon>Fungi incertae sedis</taxon>
        <taxon>Mucoromycota</taxon>
        <taxon>Glomeromycotina</taxon>
        <taxon>Glomeromycetes</taxon>
        <taxon>Archaeosporales</taxon>
        <taxon>Ambisporaceae</taxon>
        <taxon>Ambispora</taxon>
    </lineage>
</organism>
<dbReference type="Proteomes" id="UP000789508">
    <property type="component" value="Unassembled WGS sequence"/>
</dbReference>
<dbReference type="SUPFAM" id="SSF49764">
    <property type="entry name" value="HSP20-like chaperones"/>
    <property type="match status" value="1"/>
</dbReference>
<dbReference type="CDD" id="cd06464">
    <property type="entry name" value="ACD_sHsps-like"/>
    <property type="match status" value="1"/>
</dbReference>
<evidence type="ECO:0000313" key="6">
    <source>
        <dbReference type="Proteomes" id="UP000789508"/>
    </source>
</evidence>
<protein>
    <submittedName>
        <fullName evidence="5">8441_t:CDS:1</fullName>
    </submittedName>
</protein>
<dbReference type="Pfam" id="PF00011">
    <property type="entry name" value="HSP20"/>
    <property type="match status" value="1"/>
</dbReference>
<accession>A0A9N9DZR1</accession>
<sequence>MALSRSNWGGNWGDNWGWPNRDFGLTRYSPWNDFGLNTWGGLGDVGGGALTTGFRPSVDVRDTGNEIVVHTELPGVPKENVNIEIRDNNLWISGNTSEENERREWNGWIRERRSGRFTRSIPLPTSIDTEKVQAKFDQGVLEIIVPRTETEKKTITIQ</sequence>
<dbReference type="InterPro" id="IPR008978">
    <property type="entry name" value="HSP20-like_chaperone"/>
</dbReference>
<evidence type="ECO:0000259" key="4">
    <source>
        <dbReference type="PROSITE" id="PS01031"/>
    </source>
</evidence>
<gene>
    <name evidence="5" type="ORF">ALEPTO_LOCUS10257</name>
</gene>
<dbReference type="InterPro" id="IPR031107">
    <property type="entry name" value="Small_HSP"/>
</dbReference>
<keyword evidence="6" id="KW-1185">Reference proteome</keyword>